<evidence type="ECO:0000256" key="1">
    <source>
        <dbReference type="SAM" id="Phobius"/>
    </source>
</evidence>
<sequence length="192" mass="21058">MFINYITLMLINLVAGLFLLAGYVYFGLDHAYQKRWIPGFGMTGAIALVTGLHMTFTWPVRGIFNIAYGEMTVLFGILFLSASLALALGWDLLTVAIYAFFAGLAAIVIGVRIINLNLTQNPLLSGIGFILTGLGGVCAAPTLYLKTNRNWRLFGAIVLVIAALIFAFVGYLAYWNHLAGYSNWQPLPMRTP</sequence>
<name>A0A2N6JX12_FISMU</name>
<evidence type="ECO:0000313" key="3">
    <source>
        <dbReference type="Proteomes" id="UP000235036"/>
    </source>
</evidence>
<keyword evidence="1" id="KW-0812">Transmembrane</keyword>
<dbReference type="AlphaFoldDB" id="A0A2N6JX12"/>
<dbReference type="RefSeq" id="WP_016867209.1">
    <property type="nucleotide sequence ID" value="NZ_CAWNVR010000701.1"/>
</dbReference>
<evidence type="ECO:0000313" key="2">
    <source>
        <dbReference type="EMBL" id="PLZ84769.1"/>
    </source>
</evidence>
<dbReference type="InterPro" id="IPR009324">
    <property type="entry name" value="DUF981"/>
</dbReference>
<dbReference type="Proteomes" id="UP000235036">
    <property type="component" value="Unassembled WGS sequence"/>
</dbReference>
<gene>
    <name evidence="2" type="ORF">CEN44_23770</name>
</gene>
<dbReference type="Pfam" id="PF06168">
    <property type="entry name" value="DUF981"/>
    <property type="match status" value="1"/>
</dbReference>
<feature type="transmembrane region" description="Helical" evidence="1">
    <location>
        <begin position="40"/>
        <end position="60"/>
    </location>
</feature>
<proteinExistence type="predicted"/>
<feature type="transmembrane region" description="Helical" evidence="1">
    <location>
        <begin position="152"/>
        <end position="174"/>
    </location>
</feature>
<protein>
    <submittedName>
        <fullName evidence="2">DUF981 domain-containing protein</fullName>
    </submittedName>
</protein>
<keyword evidence="3" id="KW-1185">Reference proteome</keyword>
<feature type="transmembrane region" description="Helical" evidence="1">
    <location>
        <begin position="6"/>
        <end position="28"/>
    </location>
</feature>
<organism evidence="2 3">
    <name type="scientific">Fischerella muscicola CCMEE 5323</name>
    <dbReference type="NCBI Taxonomy" id="2019572"/>
    <lineage>
        <taxon>Bacteria</taxon>
        <taxon>Bacillati</taxon>
        <taxon>Cyanobacteriota</taxon>
        <taxon>Cyanophyceae</taxon>
        <taxon>Nostocales</taxon>
        <taxon>Hapalosiphonaceae</taxon>
        <taxon>Fischerella</taxon>
    </lineage>
</organism>
<reference evidence="2 3" key="1">
    <citation type="submission" date="2017-08" db="EMBL/GenBank/DDBJ databases">
        <title>Genomes of Fischerella (Mastigocladus) sp. strains.</title>
        <authorList>
            <person name="Miller S.R."/>
        </authorList>
    </citation>
    <scope>NUCLEOTIDE SEQUENCE [LARGE SCALE GENOMIC DNA]</scope>
    <source>
        <strain evidence="2 3">CCMEE 5323</strain>
    </source>
</reference>
<dbReference type="EMBL" id="NRQW01000566">
    <property type="protein sequence ID" value="PLZ84769.1"/>
    <property type="molecule type" value="Genomic_DNA"/>
</dbReference>
<feature type="transmembrane region" description="Helical" evidence="1">
    <location>
        <begin position="126"/>
        <end position="145"/>
    </location>
</feature>
<keyword evidence="1" id="KW-1133">Transmembrane helix</keyword>
<feature type="transmembrane region" description="Helical" evidence="1">
    <location>
        <begin position="66"/>
        <end position="88"/>
    </location>
</feature>
<comment type="caution">
    <text evidence="2">The sequence shown here is derived from an EMBL/GenBank/DDBJ whole genome shotgun (WGS) entry which is preliminary data.</text>
</comment>
<keyword evidence="1" id="KW-0472">Membrane</keyword>
<accession>A0A2N6JX12</accession>
<feature type="transmembrane region" description="Helical" evidence="1">
    <location>
        <begin position="95"/>
        <end position="114"/>
    </location>
</feature>